<protein>
    <submittedName>
        <fullName evidence="3">Coenzyme F390 synthetase</fullName>
    </submittedName>
</protein>
<dbReference type="InterPro" id="IPR042099">
    <property type="entry name" value="ANL_N_sf"/>
</dbReference>
<evidence type="ECO:0000313" key="3">
    <source>
        <dbReference type="EMBL" id="AGA70442.1"/>
    </source>
</evidence>
<dbReference type="InterPro" id="IPR045851">
    <property type="entry name" value="AMP-bd_C_sf"/>
</dbReference>
<dbReference type="InterPro" id="IPR000873">
    <property type="entry name" value="AMP-dep_synth/lig_dom"/>
</dbReference>
<dbReference type="OrthoDB" id="580775at2"/>
<name>L0FB37_DESDL</name>
<evidence type="ECO:0000259" key="2">
    <source>
        <dbReference type="Pfam" id="PF14535"/>
    </source>
</evidence>
<feature type="domain" description="AMP-dependent ligase C-terminal" evidence="2">
    <location>
        <begin position="357"/>
        <end position="438"/>
    </location>
</feature>
<gene>
    <name evidence="3" type="ordered locus">Desdi_3037</name>
</gene>
<feature type="domain" description="AMP-dependent synthetase/ligase" evidence="1">
    <location>
        <begin position="65"/>
        <end position="303"/>
    </location>
</feature>
<dbReference type="STRING" id="871963.Desdi_3037"/>
<dbReference type="Proteomes" id="UP000010797">
    <property type="component" value="Chromosome"/>
</dbReference>
<sequence>MKYRFTKHLRNYTQEPILNRYSNLTEEEATLEKLLEFQKDALHANVAQAYKNPFYFEKMKEAGVKPQDIKTLTDLAKLPFTTKEELRRDPWQLLATDKRDISLVHVSTGTTGGEEIYMMQSWRDLYLNEFSAGYPHLLKLVPGDICINALPYEMSSSGLAFHKVFMEISGVTVVPVGKGGAYSTPRKTVQVMKDLQPTVVMTTPSYSITLAEAAAEMDFDLASLNLKKVWLTGEGCSPAFRERVEKIWGTITNFYYGSLEAMGLGIECDYHAGYHIPMGHVIIEIIDPETGEVLEPGEIGEIVTTPLLRFDTPLLRYRTQDLGYIDPEPCECGMTFPRFFMRGRTVDQVTIQGIGFSPFYLEEFLMRLPEVGNWYQFVVQPEDNDHLKIRTELAPGVEPTPELADRLASKMEYSLGIPCEFEFLPKLMRTGAKSIRVVRD</sequence>
<dbReference type="InterPro" id="IPR028154">
    <property type="entry name" value="AMP-dep_Lig_C"/>
</dbReference>
<dbReference type="PANTHER" id="PTHR43845:SF1">
    <property type="entry name" value="BLR5969 PROTEIN"/>
    <property type="match status" value="1"/>
</dbReference>
<organism evidence="3 4">
    <name type="scientific">Desulfitobacterium dichloroeliminans (strain LMG P-21439 / DCA1)</name>
    <dbReference type="NCBI Taxonomy" id="871963"/>
    <lineage>
        <taxon>Bacteria</taxon>
        <taxon>Bacillati</taxon>
        <taxon>Bacillota</taxon>
        <taxon>Clostridia</taxon>
        <taxon>Eubacteriales</taxon>
        <taxon>Desulfitobacteriaceae</taxon>
        <taxon>Desulfitobacterium</taxon>
    </lineage>
</organism>
<evidence type="ECO:0000259" key="1">
    <source>
        <dbReference type="Pfam" id="PF00501"/>
    </source>
</evidence>
<reference evidence="4" key="1">
    <citation type="submission" date="2012-02" db="EMBL/GenBank/DDBJ databases">
        <title>Complete sequence of Desulfitobacterium dichloroeliminans LMG P-21439.</title>
        <authorList>
            <person name="Lucas S."/>
            <person name="Han J."/>
            <person name="Lapidus A."/>
            <person name="Cheng J.-F."/>
            <person name="Goodwin L."/>
            <person name="Pitluck S."/>
            <person name="Peters L."/>
            <person name="Ovchinnikova G."/>
            <person name="Teshima H."/>
            <person name="Detter J.C."/>
            <person name="Han C."/>
            <person name="Tapia R."/>
            <person name="Land M."/>
            <person name="Hauser L."/>
            <person name="Kyrpides N."/>
            <person name="Ivanova N."/>
            <person name="Pagani I."/>
            <person name="Kruse T."/>
            <person name="de Vos W.M."/>
            <person name="Boon N."/>
            <person name="Smidt H."/>
            <person name="Woyke T."/>
        </authorList>
    </citation>
    <scope>NUCLEOTIDE SEQUENCE [LARGE SCALE GENOMIC DNA]</scope>
    <source>
        <strain evidence="4">LMG P-21439 / DCA1</strain>
    </source>
</reference>
<dbReference type="EMBL" id="CP003344">
    <property type="protein sequence ID" value="AGA70442.1"/>
    <property type="molecule type" value="Genomic_DNA"/>
</dbReference>
<dbReference type="eggNOG" id="COG1541">
    <property type="taxonomic scope" value="Bacteria"/>
</dbReference>
<dbReference type="Gene3D" id="3.40.50.12780">
    <property type="entry name" value="N-terminal domain of ligase-like"/>
    <property type="match status" value="1"/>
</dbReference>
<dbReference type="Gene3D" id="3.30.300.30">
    <property type="match status" value="1"/>
</dbReference>
<dbReference type="HOGENOM" id="CLU_035301_1_2_9"/>
<accession>L0FB37</accession>
<dbReference type="Pfam" id="PF14535">
    <property type="entry name" value="AMP-binding_C_2"/>
    <property type="match status" value="1"/>
</dbReference>
<dbReference type="SUPFAM" id="SSF56801">
    <property type="entry name" value="Acetyl-CoA synthetase-like"/>
    <property type="match status" value="1"/>
</dbReference>
<keyword evidence="4" id="KW-1185">Reference proteome</keyword>
<evidence type="ECO:0000313" key="4">
    <source>
        <dbReference type="Proteomes" id="UP000010797"/>
    </source>
</evidence>
<dbReference type="RefSeq" id="WP_015263403.1">
    <property type="nucleotide sequence ID" value="NC_019903.1"/>
</dbReference>
<dbReference type="AlphaFoldDB" id="L0FB37"/>
<dbReference type="PANTHER" id="PTHR43845">
    <property type="entry name" value="BLR5969 PROTEIN"/>
    <property type="match status" value="1"/>
</dbReference>
<dbReference type="KEGG" id="ddl:Desdi_3037"/>
<dbReference type="Pfam" id="PF00501">
    <property type="entry name" value="AMP-binding"/>
    <property type="match status" value="1"/>
</dbReference>
<proteinExistence type="predicted"/>